<evidence type="ECO:0000256" key="1">
    <source>
        <dbReference type="ARBA" id="ARBA00022801"/>
    </source>
</evidence>
<dbReference type="PANTHER" id="PTHR46517:SF1">
    <property type="entry name" value="FRUCTOSE-2,6-BISPHOSPHATASE TIGAR"/>
    <property type="match status" value="1"/>
</dbReference>
<dbReference type="RefSeq" id="WP_273840840.1">
    <property type="nucleotide sequence ID" value="NZ_JAQQWT010000002.1"/>
</dbReference>
<sequence>MGNSLVLTLIRHGLTSFNEEKRYLGWHDLPLSERGRIEVLSRIPSISKHKTELLFTSDLLRSQQTAQLLFPNNSLIPFYKLREFDFGDWEGKTYEQLKGLEHYQRWLDDPEKVTPPNGESFQQFQTRTNEAFFEMLDIIEEKKVKHVTIVCHGGVVRQWLSMFSPIKRAFFEWDVPINARFQLSGNLLDVRRGSTFISLQEEPIMAKIDGHLSF</sequence>
<dbReference type="CDD" id="cd07067">
    <property type="entry name" value="HP_PGM_like"/>
    <property type="match status" value="1"/>
</dbReference>
<accession>A0ABV6NGC5</accession>
<dbReference type="PANTHER" id="PTHR46517">
    <property type="entry name" value="FRUCTOSE-2,6-BISPHOSPHATASE TIGAR"/>
    <property type="match status" value="1"/>
</dbReference>
<reference evidence="2 3" key="1">
    <citation type="submission" date="2024-09" db="EMBL/GenBank/DDBJ databases">
        <authorList>
            <person name="Sun Q."/>
            <person name="Mori K."/>
        </authorList>
    </citation>
    <scope>NUCLEOTIDE SEQUENCE [LARGE SCALE GENOMIC DNA]</scope>
    <source>
        <strain evidence="2 3">NCAIM B.02301</strain>
    </source>
</reference>
<evidence type="ECO:0000313" key="3">
    <source>
        <dbReference type="Proteomes" id="UP001589833"/>
    </source>
</evidence>
<name>A0ABV6NGC5_9BACI</name>
<dbReference type="InterPro" id="IPR029033">
    <property type="entry name" value="His_PPase_superfam"/>
</dbReference>
<dbReference type="SUPFAM" id="SSF53254">
    <property type="entry name" value="Phosphoglycerate mutase-like"/>
    <property type="match status" value="1"/>
</dbReference>
<dbReference type="InterPro" id="IPR013078">
    <property type="entry name" value="His_Pase_superF_clade-1"/>
</dbReference>
<dbReference type="Proteomes" id="UP001589833">
    <property type="component" value="Unassembled WGS sequence"/>
</dbReference>
<protein>
    <submittedName>
        <fullName evidence="2">Histidine phosphatase family protein</fullName>
    </submittedName>
</protein>
<dbReference type="Pfam" id="PF00300">
    <property type="entry name" value="His_Phos_1"/>
    <property type="match status" value="1"/>
</dbReference>
<evidence type="ECO:0000313" key="2">
    <source>
        <dbReference type="EMBL" id="MFC0559825.1"/>
    </source>
</evidence>
<keyword evidence="3" id="KW-1185">Reference proteome</keyword>
<comment type="caution">
    <text evidence="2">The sequence shown here is derived from an EMBL/GenBank/DDBJ whole genome shotgun (WGS) entry which is preliminary data.</text>
</comment>
<dbReference type="SMART" id="SM00855">
    <property type="entry name" value="PGAM"/>
    <property type="match status" value="1"/>
</dbReference>
<gene>
    <name evidence="2" type="ORF">ACFFH4_12270</name>
</gene>
<keyword evidence="1" id="KW-0378">Hydrolase</keyword>
<dbReference type="EMBL" id="JBHLTR010000017">
    <property type="protein sequence ID" value="MFC0559825.1"/>
    <property type="molecule type" value="Genomic_DNA"/>
</dbReference>
<organism evidence="2 3">
    <name type="scientific">Halalkalibacter alkalisediminis</name>
    <dbReference type="NCBI Taxonomy" id="935616"/>
    <lineage>
        <taxon>Bacteria</taxon>
        <taxon>Bacillati</taxon>
        <taxon>Bacillota</taxon>
        <taxon>Bacilli</taxon>
        <taxon>Bacillales</taxon>
        <taxon>Bacillaceae</taxon>
        <taxon>Halalkalibacter</taxon>
    </lineage>
</organism>
<dbReference type="InterPro" id="IPR051695">
    <property type="entry name" value="Phosphoglycerate_Mutase"/>
</dbReference>
<dbReference type="Gene3D" id="3.40.50.1240">
    <property type="entry name" value="Phosphoglycerate mutase-like"/>
    <property type="match status" value="1"/>
</dbReference>
<proteinExistence type="predicted"/>